<gene>
    <name evidence="3" type="ORF">LCOR_12045.1</name>
</gene>
<keyword evidence="4" id="KW-1185">Reference proteome</keyword>
<feature type="domain" description="MULE transposase" evidence="2">
    <location>
        <begin position="310"/>
        <end position="402"/>
    </location>
</feature>
<evidence type="ECO:0000259" key="2">
    <source>
        <dbReference type="Pfam" id="PF10551"/>
    </source>
</evidence>
<sequence>MQREVIDLTEDDNVESVSIATIVENGVETSNAGSVEQFETKRQELLREKWKEIDEKDCVQQVENIYALKGVVWIAHDKVDHVESRAAKKGNSSATADRPVKLNKSGQPRKPRGPPKYPLLWSIYMDCHRAGKKQQKAKKNGVKRRRVLKRSKKKGCRARLTIKCFAGNPSKVYYKVTRGHRKHKPGTISDVKFLKTSSAIKERITRMLESGEYYSVRQIQSTLQQQLSLLPRRHRDRQVRTEAIYHLFRQGRHARARKDVSDFTSVKGWLTGLASMSFTVWQGTLGDEPPYAFGFCSPWQRVLLKQHPYWSLDATHHMGNYTNAVLFTIVIRHAVADRGVPVAYMLTNDQSAATLTEWFRSLADMGAKPTRITIDRDMAALKAIDAVWGDSCTIQLCLWHVQRAWMSQLHTKAVERGRKRILKPTDISIIRDAIKAMTRAADEGTFMQLWETVKSDWAEDDVLQAQTSSAA</sequence>
<evidence type="ECO:0000313" key="4">
    <source>
        <dbReference type="Proteomes" id="UP000027586"/>
    </source>
</evidence>
<protein>
    <recommendedName>
        <fullName evidence="2">MULE transposase domain-containing protein</fullName>
    </recommendedName>
</protein>
<name>A0A068SIN9_9FUNG</name>
<accession>A0A068SIN9</accession>
<evidence type="ECO:0000256" key="1">
    <source>
        <dbReference type="SAM" id="MobiDB-lite"/>
    </source>
</evidence>
<dbReference type="STRING" id="1263082.A0A068SIN9"/>
<dbReference type="Proteomes" id="UP000027586">
    <property type="component" value="Unassembled WGS sequence"/>
</dbReference>
<reference evidence="3" key="1">
    <citation type="submission" date="2013-08" db="EMBL/GenBank/DDBJ databases">
        <title>Gene expansion shapes genome architecture in the human pathogen Lichtheimia corymbifera: an evolutionary genomics analysis in the ancient terrestrial Mucorales (Mucoromycotina).</title>
        <authorList>
            <person name="Schwartze V.U."/>
            <person name="Winter S."/>
            <person name="Shelest E."/>
            <person name="Marcet-Houben M."/>
            <person name="Horn F."/>
            <person name="Wehner S."/>
            <person name="Hoffmann K."/>
            <person name="Riege K."/>
            <person name="Sammeth M."/>
            <person name="Nowrousian M."/>
            <person name="Valiante V."/>
            <person name="Linde J."/>
            <person name="Jacobsen I.D."/>
            <person name="Marz M."/>
            <person name="Brakhage A.A."/>
            <person name="Gabaldon T."/>
            <person name="Bocker S."/>
            <person name="Voigt K."/>
        </authorList>
    </citation>
    <scope>NUCLEOTIDE SEQUENCE [LARGE SCALE GENOMIC DNA]</scope>
    <source>
        <strain evidence="3">FSU 9682</strain>
    </source>
</reference>
<proteinExistence type="predicted"/>
<evidence type="ECO:0000313" key="3">
    <source>
        <dbReference type="EMBL" id="CDH61266.1"/>
    </source>
</evidence>
<dbReference type="Pfam" id="PF10551">
    <property type="entry name" value="MULE"/>
    <property type="match status" value="1"/>
</dbReference>
<dbReference type="OrthoDB" id="2283661at2759"/>
<dbReference type="AlphaFoldDB" id="A0A068SIN9"/>
<organism evidence="3 4">
    <name type="scientific">Lichtheimia corymbifera JMRC:FSU:9682</name>
    <dbReference type="NCBI Taxonomy" id="1263082"/>
    <lineage>
        <taxon>Eukaryota</taxon>
        <taxon>Fungi</taxon>
        <taxon>Fungi incertae sedis</taxon>
        <taxon>Mucoromycota</taxon>
        <taxon>Mucoromycotina</taxon>
        <taxon>Mucoromycetes</taxon>
        <taxon>Mucorales</taxon>
        <taxon>Lichtheimiaceae</taxon>
        <taxon>Lichtheimia</taxon>
    </lineage>
</organism>
<dbReference type="InterPro" id="IPR018289">
    <property type="entry name" value="MULE_transposase_dom"/>
</dbReference>
<comment type="caution">
    <text evidence="3">The sequence shown here is derived from an EMBL/GenBank/DDBJ whole genome shotgun (WGS) entry which is preliminary data.</text>
</comment>
<feature type="region of interest" description="Disordered" evidence="1">
    <location>
        <begin position="84"/>
        <end position="115"/>
    </location>
</feature>
<dbReference type="EMBL" id="CBTN010000167">
    <property type="protein sequence ID" value="CDH61266.1"/>
    <property type="molecule type" value="Genomic_DNA"/>
</dbReference>
<dbReference type="VEuPathDB" id="FungiDB:LCOR_12045.1"/>